<dbReference type="Proteomes" id="UP000823399">
    <property type="component" value="Unassembled WGS sequence"/>
</dbReference>
<feature type="region of interest" description="Disordered" evidence="1">
    <location>
        <begin position="1"/>
        <end position="53"/>
    </location>
</feature>
<evidence type="ECO:0000313" key="2">
    <source>
        <dbReference type="EMBL" id="KAG2095701.1"/>
    </source>
</evidence>
<keyword evidence="3" id="KW-1185">Reference proteome</keyword>
<dbReference type="AlphaFoldDB" id="A0A9P7EY83"/>
<protein>
    <submittedName>
        <fullName evidence="2">Uncharacterized protein</fullName>
    </submittedName>
</protein>
<accession>A0A9P7EY83</accession>
<gene>
    <name evidence="2" type="ORF">F5147DRAFT_717870</name>
</gene>
<dbReference type="RefSeq" id="XP_041287958.1">
    <property type="nucleotide sequence ID" value="XM_041438676.1"/>
</dbReference>
<dbReference type="GeneID" id="64700935"/>
<name>A0A9P7EY83_9AGAM</name>
<organism evidence="2 3">
    <name type="scientific">Suillus discolor</name>
    <dbReference type="NCBI Taxonomy" id="1912936"/>
    <lineage>
        <taxon>Eukaryota</taxon>
        <taxon>Fungi</taxon>
        <taxon>Dikarya</taxon>
        <taxon>Basidiomycota</taxon>
        <taxon>Agaricomycotina</taxon>
        <taxon>Agaricomycetes</taxon>
        <taxon>Agaricomycetidae</taxon>
        <taxon>Boletales</taxon>
        <taxon>Suillineae</taxon>
        <taxon>Suillaceae</taxon>
        <taxon>Suillus</taxon>
    </lineage>
</organism>
<proteinExistence type="predicted"/>
<sequence length="228" mass="25630">MPKSTTSKSTAARPPYKVRSAGTKRGIPLYSSEDSTPVPAQANSTTEEQPEELEVKVRKYFSVENIDLNMDLQISRLQSVEKDVPDKAGDELLPNTSSDGDAGANAAKPTPRGKEPLQEAKRVPVRATERGSAGQSQLEVCEQDYEITTTCECDCDDGWVYDEQYEKWIEKEIEERAAEAGMSTDDWIAQEYGDDDWYPYELEQGTFDGMSNDDAEAKMAQIFRRYRQ</sequence>
<dbReference type="EMBL" id="JABBWM010000073">
    <property type="protein sequence ID" value="KAG2095701.1"/>
    <property type="molecule type" value="Genomic_DNA"/>
</dbReference>
<evidence type="ECO:0000256" key="1">
    <source>
        <dbReference type="SAM" id="MobiDB-lite"/>
    </source>
</evidence>
<feature type="compositionally biased region" description="Basic and acidic residues" evidence="1">
    <location>
        <begin position="112"/>
        <end position="122"/>
    </location>
</feature>
<feature type="region of interest" description="Disordered" evidence="1">
    <location>
        <begin position="83"/>
        <end position="134"/>
    </location>
</feature>
<dbReference type="OrthoDB" id="2665428at2759"/>
<comment type="caution">
    <text evidence="2">The sequence shown here is derived from an EMBL/GenBank/DDBJ whole genome shotgun (WGS) entry which is preliminary data.</text>
</comment>
<reference evidence="2" key="1">
    <citation type="journal article" date="2020" name="New Phytol.">
        <title>Comparative genomics reveals dynamic genome evolution in host specialist ectomycorrhizal fungi.</title>
        <authorList>
            <person name="Lofgren L.A."/>
            <person name="Nguyen N.H."/>
            <person name="Vilgalys R."/>
            <person name="Ruytinx J."/>
            <person name="Liao H.L."/>
            <person name="Branco S."/>
            <person name="Kuo A."/>
            <person name="LaButti K."/>
            <person name="Lipzen A."/>
            <person name="Andreopoulos W."/>
            <person name="Pangilinan J."/>
            <person name="Riley R."/>
            <person name="Hundley H."/>
            <person name="Na H."/>
            <person name="Barry K."/>
            <person name="Grigoriev I.V."/>
            <person name="Stajich J.E."/>
            <person name="Kennedy P.G."/>
        </authorList>
    </citation>
    <scope>NUCLEOTIDE SEQUENCE</scope>
    <source>
        <strain evidence="2">FC423</strain>
    </source>
</reference>
<evidence type="ECO:0000313" key="3">
    <source>
        <dbReference type="Proteomes" id="UP000823399"/>
    </source>
</evidence>
<feature type="compositionally biased region" description="Polar residues" evidence="1">
    <location>
        <begin position="1"/>
        <end position="10"/>
    </location>
</feature>